<evidence type="ECO:0000313" key="5">
    <source>
        <dbReference type="EMBL" id="PKQ64504.1"/>
    </source>
</evidence>
<dbReference type="EMBL" id="MVDD01000003">
    <property type="protein sequence ID" value="PKQ64504.1"/>
    <property type="molecule type" value="Genomic_DNA"/>
</dbReference>
<dbReference type="InterPro" id="IPR018060">
    <property type="entry name" value="HTH_AraC"/>
</dbReference>
<dbReference type="SUPFAM" id="SSF51215">
    <property type="entry name" value="Regulatory protein AraC"/>
    <property type="match status" value="1"/>
</dbReference>
<reference evidence="5 6" key="1">
    <citation type="journal article" date="2017" name="Front. Microbiol.">
        <title>Labilibaculum manganireducens gen. nov., sp. nov. and Labilibaculum filiforme sp. nov., Novel Bacteroidetes Isolated from Subsurface Sediments of the Baltic Sea.</title>
        <authorList>
            <person name="Vandieken V."/>
            <person name="Marshall I.P."/>
            <person name="Niemann H."/>
            <person name="Engelen B."/>
            <person name="Cypionka H."/>
        </authorList>
    </citation>
    <scope>NUCLEOTIDE SEQUENCE [LARGE SCALE GENOMIC DNA]</scope>
    <source>
        <strain evidence="5 6">59.16B</strain>
    </source>
</reference>
<dbReference type="PANTHER" id="PTHR43280">
    <property type="entry name" value="ARAC-FAMILY TRANSCRIPTIONAL REGULATOR"/>
    <property type="match status" value="1"/>
</dbReference>
<dbReference type="AlphaFoldDB" id="A0A2N3I2G6"/>
<accession>A0A2N3I2G6</accession>
<sequence length="286" mass="33845">MDESIIFKYDFNNKQSNLGLEIIPLQRILTFSSEKAYYSHRLNFYQVIIITEGRGVHEVDFERIAYSENTVIPVAMGQVQRFYSNPQLKGYALLFTPDFLVKDEFDYHYLYDYTIFNHTINPQSHIANKEVYTLLQEMITEQEKGMPFDSGEYQRNLLKNFLIQIERNKRERADIVCNESLTLYLKFRKILEEKVSYKLRVTDICKTLNVSAKQVNMALKICTNTTAKQYIENRVILEIKRLLVHSNLSVKEIAYEIGFDDPTNFTKYFKSRQNILPTDYQKQNQL</sequence>
<organism evidence="5 6">
    <name type="scientific">Labilibaculum filiforme</name>
    <dbReference type="NCBI Taxonomy" id="1940526"/>
    <lineage>
        <taxon>Bacteria</taxon>
        <taxon>Pseudomonadati</taxon>
        <taxon>Bacteroidota</taxon>
        <taxon>Bacteroidia</taxon>
        <taxon>Marinilabiliales</taxon>
        <taxon>Marinifilaceae</taxon>
        <taxon>Labilibaculum</taxon>
    </lineage>
</organism>
<name>A0A2N3I2G6_9BACT</name>
<protein>
    <recommendedName>
        <fullName evidence="4">HTH araC/xylS-type domain-containing protein</fullName>
    </recommendedName>
</protein>
<dbReference type="Proteomes" id="UP000233535">
    <property type="component" value="Unassembled WGS sequence"/>
</dbReference>
<comment type="caution">
    <text evidence="5">The sequence shown here is derived from an EMBL/GenBank/DDBJ whole genome shotgun (WGS) entry which is preliminary data.</text>
</comment>
<dbReference type="Gene3D" id="1.10.10.60">
    <property type="entry name" value="Homeodomain-like"/>
    <property type="match status" value="1"/>
</dbReference>
<evidence type="ECO:0000313" key="6">
    <source>
        <dbReference type="Proteomes" id="UP000233535"/>
    </source>
</evidence>
<dbReference type="PROSITE" id="PS01124">
    <property type="entry name" value="HTH_ARAC_FAMILY_2"/>
    <property type="match status" value="1"/>
</dbReference>
<keyword evidence="3" id="KW-0804">Transcription</keyword>
<gene>
    <name evidence="5" type="ORF">BZG02_06770</name>
</gene>
<keyword evidence="2" id="KW-0238">DNA-binding</keyword>
<evidence type="ECO:0000259" key="4">
    <source>
        <dbReference type="PROSITE" id="PS01124"/>
    </source>
</evidence>
<dbReference type="GO" id="GO:0043565">
    <property type="term" value="F:sequence-specific DNA binding"/>
    <property type="evidence" value="ECO:0007669"/>
    <property type="project" value="InterPro"/>
</dbReference>
<evidence type="ECO:0000256" key="2">
    <source>
        <dbReference type="ARBA" id="ARBA00023125"/>
    </source>
</evidence>
<dbReference type="Pfam" id="PF12833">
    <property type="entry name" value="HTH_18"/>
    <property type="match status" value="1"/>
</dbReference>
<evidence type="ECO:0000256" key="1">
    <source>
        <dbReference type="ARBA" id="ARBA00023015"/>
    </source>
</evidence>
<proteinExistence type="predicted"/>
<feature type="domain" description="HTH araC/xylS-type" evidence="4">
    <location>
        <begin position="185"/>
        <end position="283"/>
    </location>
</feature>
<dbReference type="SMART" id="SM00342">
    <property type="entry name" value="HTH_ARAC"/>
    <property type="match status" value="1"/>
</dbReference>
<keyword evidence="1" id="KW-0805">Transcription regulation</keyword>
<dbReference type="InterPro" id="IPR037923">
    <property type="entry name" value="HTH-like"/>
</dbReference>
<dbReference type="SUPFAM" id="SSF46689">
    <property type="entry name" value="Homeodomain-like"/>
    <property type="match status" value="1"/>
</dbReference>
<dbReference type="OrthoDB" id="1096411at2"/>
<keyword evidence="6" id="KW-1185">Reference proteome</keyword>
<evidence type="ECO:0000256" key="3">
    <source>
        <dbReference type="ARBA" id="ARBA00023163"/>
    </source>
</evidence>
<dbReference type="PANTHER" id="PTHR43280:SF32">
    <property type="entry name" value="TRANSCRIPTIONAL REGULATORY PROTEIN"/>
    <property type="match status" value="1"/>
</dbReference>
<dbReference type="GO" id="GO:0003700">
    <property type="term" value="F:DNA-binding transcription factor activity"/>
    <property type="evidence" value="ECO:0007669"/>
    <property type="project" value="InterPro"/>
</dbReference>
<dbReference type="RefSeq" id="WP_101260651.1">
    <property type="nucleotide sequence ID" value="NZ_MVDD01000003.1"/>
</dbReference>
<dbReference type="InterPro" id="IPR009057">
    <property type="entry name" value="Homeodomain-like_sf"/>
</dbReference>